<dbReference type="HOGENOM" id="CLU_3339689_0_0_9"/>
<evidence type="ECO:0000313" key="1">
    <source>
        <dbReference type="EMBL" id="EJR29457.1"/>
    </source>
</evidence>
<reference evidence="1 2" key="1">
    <citation type="submission" date="2012-04" db="EMBL/GenBank/DDBJ databases">
        <title>The Genome Sequence of Bacillus cereus VD048.</title>
        <authorList>
            <consortium name="The Broad Institute Genome Sequencing Platform"/>
            <consortium name="The Broad Institute Genome Sequencing Center for Infectious Disease"/>
            <person name="Feldgarden M."/>
            <person name="Van der Auwera G.A."/>
            <person name="Mahillon J."/>
            <person name="Duprez V."/>
            <person name="Timmery S."/>
            <person name="Mattelet C."/>
            <person name="Dierick K."/>
            <person name="Sun M."/>
            <person name="Yu Z."/>
            <person name="Zhu L."/>
            <person name="Hu X."/>
            <person name="Shank E.B."/>
            <person name="Swiecicka I."/>
            <person name="Hansen B.M."/>
            <person name="Andrup L."/>
            <person name="Young S.K."/>
            <person name="Zeng Q."/>
            <person name="Gargeya S."/>
            <person name="Fitzgerald M."/>
            <person name="Haas B."/>
            <person name="Abouelleil A."/>
            <person name="Alvarado L."/>
            <person name="Arachchi H.M."/>
            <person name="Berlin A."/>
            <person name="Chapman S.B."/>
            <person name="Goldberg J."/>
            <person name="Griggs A."/>
            <person name="Gujja S."/>
            <person name="Hansen M."/>
            <person name="Howarth C."/>
            <person name="Imamovic A."/>
            <person name="Larimer J."/>
            <person name="McCowen C."/>
            <person name="Montmayeur A."/>
            <person name="Murphy C."/>
            <person name="Neiman D."/>
            <person name="Pearson M."/>
            <person name="Priest M."/>
            <person name="Roberts A."/>
            <person name="Saif S."/>
            <person name="Shea T."/>
            <person name="Sisk P."/>
            <person name="Sykes S."/>
            <person name="Wortman J."/>
            <person name="Nusbaum C."/>
            <person name="Birren B."/>
        </authorList>
    </citation>
    <scope>NUCLEOTIDE SEQUENCE [LARGE SCALE GENOMIC DNA]</scope>
    <source>
        <strain evidence="1 2">VD048</strain>
    </source>
</reference>
<proteinExistence type="predicted"/>
<comment type="caution">
    <text evidence="1">The sequence shown here is derived from an EMBL/GenBank/DDBJ whole genome shotgun (WGS) entry which is preliminary data.</text>
</comment>
<dbReference type="Proteomes" id="UP000006960">
    <property type="component" value="Unassembled WGS sequence"/>
</dbReference>
<protein>
    <submittedName>
        <fullName evidence="1">Uncharacterized protein</fullName>
    </submittedName>
</protein>
<name>J8H8J8_BACCE</name>
<sequence length="37" mass="4464">MLSYWMIWKFLIEEATNNSKVMKPILNKKISSSIQQY</sequence>
<dbReference type="AlphaFoldDB" id="J8H8J8"/>
<evidence type="ECO:0000313" key="2">
    <source>
        <dbReference type="Proteomes" id="UP000006960"/>
    </source>
</evidence>
<dbReference type="EMBL" id="AHEU01000026">
    <property type="protein sequence ID" value="EJR29457.1"/>
    <property type="molecule type" value="Genomic_DNA"/>
</dbReference>
<gene>
    <name evidence="1" type="ORF">IIG_03781</name>
</gene>
<accession>J8H8J8</accession>
<dbReference type="PATRIC" id="fig|1053226.3.peg.3852"/>
<organism evidence="1 2">
    <name type="scientific">Bacillus cereus VD048</name>
    <dbReference type="NCBI Taxonomy" id="1053226"/>
    <lineage>
        <taxon>Bacteria</taxon>
        <taxon>Bacillati</taxon>
        <taxon>Bacillota</taxon>
        <taxon>Bacilli</taxon>
        <taxon>Bacillales</taxon>
        <taxon>Bacillaceae</taxon>
        <taxon>Bacillus</taxon>
        <taxon>Bacillus cereus group</taxon>
    </lineage>
</organism>